<evidence type="ECO:0000313" key="5">
    <source>
        <dbReference type="Proteomes" id="UP000308133"/>
    </source>
</evidence>
<feature type="region of interest" description="Disordered" evidence="2">
    <location>
        <begin position="70"/>
        <end position="91"/>
    </location>
</feature>
<feature type="region of interest" description="Disordered" evidence="2">
    <location>
        <begin position="1"/>
        <end position="49"/>
    </location>
</feature>
<comment type="similarity">
    <text evidence="1">Belongs to the fungal fucose-specific lectin family.</text>
</comment>
<evidence type="ECO:0000256" key="2">
    <source>
        <dbReference type="SAM" id="MobiDB-lite"/>
    </source>
</evidence>
<dbReference type="AlphaFoldDB" id="A0A4U7AYU7"/>
<sequence>MASESVYQRRDMLSPVSAMSSDSQKQGATSDREISAPTLAIEDRDPNGKILYHDPNSAPEAVVYHPYRTSSQLASNPGDNDGSIDENEKGIVGSPQPTEVYICGIKRKKFIIIACVFSIVVIGAVIGGVVSRGANHTKTTNDGASSGKSMPLQVLQNTGLASTPQADGAGMLVYLQATNGSLLEEYYAGDTITVDRVKKAGLAYTQQAIINAPNMAPETPLAAVTYNLNGSNWKHLFYVSNSGKVMETKSSGTNWTSPEQISTTGIAPGGRCLAACYGKAEDGIRIRVIAGWAAGAVQETHNFLNVTGMDGWKRGFSFKNATASTGCACTVNEEGVDAQMNVYTRNKDDQGNINHHMKSFASQRWTQVNESAVSEASDMAMDSASGMTVTSSTNGTSDWIFYQGKDGHVKQFIANSRTPTGSKVFSSWDAEVIRGSSIAATWMDASSEGPMVLYQTIATGVQASVINWNAAALANNTLGA</sequence>
<evidence type="ECO:0000256" key="1">
    <source>
        <dbReference type="ARBA" id="ARBA00009042"/>
    </source>
</evidence>
<keyword evidence="3" id="KW-0472">Membrane</keyword>
<dbReference type="InterPro" id="IPR012475">
    <property type="entry name" value="Fungal_lectin"/>
</dbReference>
<comment type="caution">
    <text evidence="4">The sequence shown here is derived from an EMBL/GenBank/DDBJ whole genome shotgun (WGS) entry which is preliminary data.</text>
</comment>
<reference evidence="4 5" key="1">
    <citation type="submission" date="2018-02" db="EMBL/GenBank/DDBJ databases">
        <title>Draft genome sequences of Elsinoe sp., causing black scab on jojoba.</title>
        <authorList>
            <person name="Stodart B."/>
            <person name="Jeffress S."/>
            <person name="Ash G."/>
            <person name="Arun Chinnappa K."/>
        </authorList>
    </citation>
    <scope>NUCLEOTIDE SEQUENCE [LARGE SCALE GENOMIC DNA]</scope>
    <source>
        <strain evidence="4 5">Hillstone_2</strain>
    </source>
</reference>
<evidence type="ECO:0000313" key="4">
    <source>
        <dbReference type="EMBL" id="TKX23843.1"/>
    </source>
</evidence>
<proteinExistence type="inferred from homology"/>
<feature type="compositionally biased region" description="Polar residues" evidence="2">
    <location>
        <begin position="17"/>
        <end position="29"/>
    </location>
</feature>
<protein>
    <submittedName>
        <fullName evidence="4">Uncharacterized protein</fullName>
    </submittedName>
</protein>
<organism evidence="4 5">
    <name type="scientific">Elsinoe australis</name>
    <dbReference type="NCBI Taxonomy" id="40998"/>
    <lineage>
        <taxon>Eukaryota</taxon>
        <taxon>Fungi</taxon>
        <taxon>Dikarya</taxon>
        <taxon>Ascomycota</taxon>
        <taxon>Pezizomycotina</taxon>
        <taxon>Dothideomycetes</taxon>
        <taxon>Dothideomycetidae</taxon>
        <taxon>Myriangiales</taxon>
        <taxon>Elsinoaceae</taxon>
        <taxon>Elsinoe</taxon>
    </lineage>
</organism>
<evidence type="ECO:0000256" key="3">
    <source>
        <dbReference type="SAM" id="Phobius"/>
    </source>
</evidence>
<dbReference type="EMBL" id="PTQR01000050">
    <property type="protein sequence ID" value="TKX23843.1"/>
    <property type="molecule type" value="Genomic_DNA"/>
</dbReference>
<keyword evidence="3" id="KW-1133">Transmembrane helix</keyword>
<dbReference type="Proteomes" id="UP000308133">
    <property type="component" value="Unassembled WGS sequence"/>
</dbReference>
<name>A0A4U7AYU7_9PEZI</name>
<accession>A0A4U7AYU7</accession>
<dbReference type="SUPFAM" id="SSF89372">
    <property type="entry name" value="Fucose-specific lectin"/>
    <property type="match status" value="1"/>
</dbReference>
<feature type="transmembrane region" description="Helical" evidence="3">
    <location>
        <begin position="110"/>
        <end position="130"/>
    </location>
</feature>
<dbReference type="Pfam" id="PF07938">
    <property type="entry name" value="Fungal_lectin"/>
    <property type="match status" value="1"/>
</dbReference>
<keyword evidence="3" id="KW-0812">Transmembrane</keyword>
<dbReference type="Gene3D" id="2.120.10.70">
    <property type="entry name" value="Fucose-specific lectin"/>
    <property type="match status" value="1"/>
</dbReference>
<gene>
    <name evidence="4" type="ORF">C1H76_3781</name>
</gene>